<feature type="transmembrane region" description="Helical" evidence="6">
    <location>
        <begin position="217"/>
        <end position="236"/>
    </location>
</feature>
<feature type="transmembrane region" description="Helical" evidence="6">
    <location>
        <begin position="416"/>
        <end position="439"/>
    </location>
</feature>
<dbReference type="EMBL" id="JALKFT010000028">
    <property type="protein sequence ID" value="MCK9878190.1"/>
    <property type="molecule type" value="Genomic_DNA"/>
</dbReference>
<evidence type="ECO:0000313" key="8">
    <source>
        <dbReference type="EMBL" id="MCK9878190.1"/>
    </source>
</evidence>
<evidence type="ECO:0000256" key="4">
    <source>
        <dbReference type="ARBA" id="ARBA00022989"/>
    </source>
</evidence>
<dbReference type="Gene3D" id="1.20.1720.10">
    <property type="entry name" value="Multidrug resistance protein D"/>
    <property type="match status" value="1"/>
</dbReference>
<dbReference type="PROSITE" id="PS50850">
    <property type="entry name" value="MFS"/>
    <property type="match status" value="1"/>
</dbReference>
<dbReference type="InterPro" id="IPR020846">
    <property type="entry name" value="MFS_dom"/>
</dbReference>
<evidence type="ECO:0000256" key="3">
    <source>
        <dbReference type="ARBA" id="ARBA00022692"/>
    </source>
</evidence>
<dbReference type="Pfam" id="PF07690">
    <property type="entry name" value="MFS_1"/>
    <property type="match status" value="1"/>
</dbReference>
<feature type="transmembrane region" description="Helical" evidence="6">
    <location>
        <begin position="351"/>
        <end position="369"/>
    </location>
</feature>
<feature type="transmembrane region" description="Helical" evidence="6">
    <location>
        <begin position="95"/>
        <end position="117"/>
    </location>
</feature>
<feature type="transmembrane region" description="Helical" evidence="6">
    <location>
        <begin position="28"/>
        <end position="46"/>
    </location>
</feature>
<feature type="transmembrane region" description="Helical" evidence="6">
    <location>
        <begin position="66"/>
        <end position="83"/>
    </location>
</feature>
<dbReference type="InterPro" id="IPR011701">
    <property type="entry name" value="MFS"/>
</dbReference>
<evidence type="ECO:0000256" key="1">
    <source>
        <dbReference type="ARBA" id="ARBA00004651"/>
    </source>
</evidence>
<feature type="domain" description="Major facilitator superfamily (MFS) profile" evidence="7">
    <location>
        <begin position="28"/>
        <end position="478"/>
    </location>
</feature>
<feature type="transmembrane region" description="Helical" evidence="6">
    <location>
        <begin position="280"/>
        <end position="305"/>
    </location>
</feature>
<dbReference type="RefSeq" id="WP_248826321.1">
    <property type="nucleotide sequence ID" value="NZ_JALKFT010000028.1"/>
</dbReference>
<accession>A0ABT0K327</accession>
<proteinExistence type="predicted"/>
<protein>
    <submittedName>
        <fullName evidence="8">MFS transporter</fullName>
    </submittedName>
</protein>
<evidence type="ECO:0000256" key="5">
    <source>
        <dbReference type="ARBA" id="ARBA00023136"/>
    </source>
</evidence>
<feature type="transmembrane region" description="Helical" evidence="6">
    <location>
        <begin position="451"/>
        <end position="473"/>
    </location>
</feature>
<gene>
    <name evidence="8" type="ORF">MXD59_20875</name>
</gene>
<feature type="transmembrane region" description="Helical" evidence="6">
    <location>
        <begin position="242"/>
        <end position="259"/>
    </location>
</feature>
<dbReference type="PANTHER" id="PTHR42718">
    <property type="entry name" value="MAJOR FACILITATOR SUPERFAMILY MULTIDRUG TRANSPORTER MFSC"/>
    <property type="match status" value="1"/>
</dbReference>
<dbReference type="Proteomes" id="UP001201873">
    <property type="component" value="Unassembled WGS sequence"/>
</dbReference>
<keyword evidence="4 6" id="KW-1133">Transmembrane helix</keyword>
<name>A0ABT0K327_9ACTN</name>
<dbReference type="Gene3D" id="1.20.1250.20">
    <property type="entry name" value="MFS general substrate transporter like domains"/>
    <property type="match status" value="1"/>
</dbReference>
<reference evidence="8 9" key="1">
    <citation type="submission" date="2022-04" db="EMBL/GenBank/DDBJ databases">
        <title>Genome diversity in the genus Frankia.</title>
        <authorList>
            <person name="Carlos-Shanley C."/>
            <person name="Hahn D."/>
        </authorList>
    </citation>
    <scope>NUCLEOTIDE SEQUENCE [LARGE SCALE GENOMIC DNA]</scope>
    <source>
        <strain evidence="8 9">Ag45/Mut15</strain>
    </source>
</reference>
<evidence type="ECO:0000259" key="7">
    <source>
        <dbReference type="PROSITE" id="PS50850"/>
    </source>
</evidence>
<dbReference type="PANTHER" id="PTHR42718:SF9">
    <property type="entry name" value="MAJOR FACILITATOR SUPERFAMILY MULTIDRUG TRANSPORTER MFSC"/>
    <property type="match status" value="1"/>
</dbReference>
<feature type="transmembrane region" description="Helical" evidence="6">
    <location>
        <begin position="375"/>
        <end position="395"/>
    </location>
</feature>
<organism evidence="8 9">
    <name type="scientific">Frankia umida</name>
    <dbReference type="NCBI Taxonomy" id="573489"/>
    <lineage>
        <taxon>Bacteria</taxon>
        <taxon>Bacillati</taxon>
        <taxon>Actinomycetota</taxon>
        <taxon>Actinomycetes</taxon>
        <taxon>Frankiales</taxon>
        <taxon>Frankiaceae</taxon>
        <taxon>Frankia</taxon>
    </lineage>
</organism>
<feature type="transmembrane region" description="Helical" evidence="6">
    <location>
        <begin position="151"/>
        <end position="173"/>
    </location>
</feature>
<feature type="transmembrane region" description="Helical" evidence="6">
    <location>
        <begin position="179"/>
        <end position="197"/>
    </location>
</feature>
<dbReference type="CDD" id="cd17504">
    <property type="entry name" value="MFS_MMR_MDR_like"/>
    <property type="match status" value="1"/>
</dbReference>
<feature type="transmembrane region" description="Helical" evidence="6">
    <location>
        <begin position="123"/>
        <end position="139"/>
    </location>
</feature>
<comment type="subcellular location">
    <subcellularLocation>
        <location evidence="1">Cell membrane</location>
        <topology evidence="1">Multi-pass membrane protein</topology>
    </subcellularLocation>
</comment>
<evidence type="ECO:0000256" key="2">
    <source>
        <dbReference type="ARBA" id="ARBA00022448"/>
    </source>
</evidence>
<sequence>MDVPALHPIDAAPTVPLVAVGTGRGRRLAVVLGAGGVLTAVAQVWLVPLLPALPRLTGSSATSASWLITVGLLVAAVVTPLFGRAGDIVGKRRMLLVALGVLVAGSLLCAVSSQLWLLIPGRGMQGACLAVVPLSISILRDELPAARVGAAVAMMSATVGVGAVVGIPFGALIVQYTDWHVMFWVIAACGLTLLVAARMVVRESPVREPARFDTHGAVGLAAGLLCGLLTVSQAAAGGPLRLRVLGLATATLVILVGWARRQVRTVDPLVDLRLAARRPVLMANLAALGVGFAFYANAMCTALLVQVPKEAGYGLGLSVLAGGLCLLPAGLVMAALSPLSAWITTTRGPRTTLLLGTNILTAGYLLRLADSHHLIMIILGGVVVAAGTALAYSGVSMLTVQAVPRGQTAAAGGITVLMRMVGQATCSAAVAAILGHLSVATSVGPVPTLAAFRTVFAIAGLAAVFATLAAILAPVRARHRARRLPPRRLIPFANTPAPALTCGSCAPSLSLASAAPATSAVPFAPALPPGAAVTSGAAVTAASAVSAVSASSATERRAATIGWSQWAVRRTPRVAPTDS</sequence>
<dbReference type="SUPFAM" id="SSF103473">
    <property type="entry name" value="MFS general substrate transporter"/>
    <property type="match status" value="1"/>
</dbReference>
<evidence type="ECO:0000256" key="6">
    <source>
        <dbReference type="SAM" id="Phobius"/>
    </source>
</evidence>
<feature type="transmembrane region" description="Helical" evidence="6">
    <location>
        <begin position="311"/>
        <end position="339"/>
    </location>
</feature>
<evidence type="ECO:0000313" key="9">
    <source>
        <dbReference type="Proteomes" id="UP001201873"/>
    </source>
</evidence>
<keyword evidence="9" id="KW-1185">Reference proteome</keyword>
<keyword evidence="3 6" id="KW-0812">Transmembrane</keyword>
<comment type="caution">
    <text evidence="8">The sequence shown here is derived from an EMBL/GenBank/DDBJ whole genome shotgun (WGS) entry which is preliminary data.</text>
</comment>
<keyword evidence="2" id="KW-0813">Transport</keyword>
<keyword evidence="5 6" id="KW-0472">Membrane</keyword>
<dbReference type="InterPro" id="IPR036259">
    <property type="entry name" value="MFS_trans_sf"/>
</dbReference>